<feature type="domain" description="HTH araC/xylS-type" evidence="4">
    <location>
        <begin position="213"/>
        <end position="312"/>
    </location>
</feature>
<dbReference type="Pfam" id="PF12833">
    <property type="entry name" value="HTH_18"/>
    <property type="match status" value="1"/>
</dbReference>
<dbReference type="PANTHER" id="PTHR43130">
    <property type="entry name" value="ARAC-FAMILY TRANSCRIPTIONAL REGULATOR"/>
    <property type="match status" value="1"/>
</dbReference>
<reference evidence="5 6" key="1">
    <citation type="submission" date="2021-05" db="EMBL/GenBank/DDBJ databases">
        <title>Novel species in genus Cellulomonas.</title>
        <authorList>
            <person name="Zhang G."/>
        </authorList>
    </citation>
    <scope>NUCLEOTIDE SEQUENCE [LARGE SCALE GENOMIC DNA]</scope>
    <source>
        <strain evidence="6">zg-ZUI222</strain>
    </source>
</reference>
<dbReference type="InterPro" id="IPR029062">
    <property type="entry name" value="Class_I_gatase-like"/>
</dbReference>
<accession>A0ABX8D127</accession>
<evidence type="ECO:0000313" key="5">
    <source>
        <dbReference type="EMBL" id="QVI61155.1"/>
    </source>
</evidence>
<dbReference type="SMART" id="SM00342">
    <property type="entry name" value="HTH_ARAC"/>
    <property type="match status" value="1"/>
</dbReference>
<sequence>MDQPQPHRVAVLALPGVVAFDMTIPLEVFAGTDAPYSVRLVTADGAPVTTSSGYGVTPHAGPEAFAEARTVVVPGFWPTWAPPPGPALELLRAAHDRGVRLVSICTGAFALAAAGVLDGRRATTHWRHTDELVARHPTVVVERDVLFVDEGDVLTSAGMAAGIDLCLHVVRRDHGARAAREVARRLVVAAHREGGQAQFVAAPVPDVAGGSLADTRAWALEHLGEAMTLDALAHHAHVSTRTLQRRWRDETGTSPLRWLSEQRVHRARELLEADPTMPVEEVARRTGLGTGDNLRLHTRRHLGTTPSAYRSAFGTPARAPGPPP</sequence>
<dbReference type="EMBL" id="CP074405">
    <property type="protein sequence ID" value="QVI61155.1"/>
    <property type="molecule type" value="Genomic_DNA"/>
</dbReference>
<name>A0ABX8D127_9CELL</name>
<evidence type="ECO:0000256" key="2">
    <source>
        <dbReference type="ARBA" id="ARBA00023163"/>
    </source>
</evidence>
<dbReference type="InterPro" id="IPR018060">
    <property type="entry name" value="HTH_AraC"/>
</dbReference>
<feature type="region of interest" description="Disordered" evidence="3">
    <location>
        <begin position="300"/>
        <end position="324"/>
    </location>
</feature>
<dbReference type="Pfam" id="PF01965">
    <property type="entry name" value="DJ-1_PfpI"/>
    <property type="match status" value="1"/>
</dbReference>
<dbReference type="Proteomes" id="UP000677804">
    <property type="component" value="Chromosome"/>
</dbReference>
<gene>
    <name evidence="5" type="ORF">KG103_11635</name>
</gene>
<dbReference type="InterPro" id="IPR009057">
    <property type="entry name" value="Homeodomain-like_sf"/>
</dbReference>
<dbReference type="SUPFAM" id="SSF52317">
    <property type="entry name" value="Class I glutamine amidotransferase-like"/>
    <property type="match status" value="1"/>
</dbReference>
<dbReference type="Gene3D" id="1.10.10.60">
    <property type="entry name" value="Homeodomain-like"/>
    <property type="match status" value="1"/>
</dbReference>
<dbReference type="RefSeq" id="WP_207340994.1">
    <property type="nucleotide sequence ID" value="NZ_CP074405.1"/>
</dbReference>
<proteinExistence type="predicted"/>
<evidence type="ECO:0000313" key="6">
    <source>
        <dbReference type="Proteomes" id="UP000677804"/>
    </source>
</evidence>
<dbReference type="PROSITE" id="PS01124">
    <property type="entry name" value="HTH_ARAC_FAMILY_2"/>
    <property type="match status" value="1"/>
</dbReference>
<keyword evidence="2" id="KW-0804">Transcription</keyword>
<dbReference type="SUPFAM" id="SSF46689">
    <property type="entry name" value="Homeodomain-like"/>
    <property type="match status" value="2"/>
</dbReference>
<keyword evidence="6" id="KW-1185">Reference proteome</keyword>
<evidence type="ECO:0000256" key="3">
    <source>
        <dbReference type="SAM" id="MobiDB-lite"/>
    </source>
</evidence>
<keyword evidence="1" id="KW-0805">Transcription regulation</keyword>
<evidence type="ECO:0000259" key="4">
    <source>
        <dbReference type="PROSITE" id="PS01124"/>
    </source>
</evidence>
<dbReference type="Gene3D" id="3.40.50.880">
    <property type="match status" value="1"/>
</dbReference>
<protein>
    <submittedName>
        <fullName evidence="5">DJ-1/PfpI family protein</fullName>
    </submittedName>
</protein>
<evidence type="ECO:0000256" key="1">
    <source>
        <dbReference type="ARBA" id="ARBA00023015"/>
    </source>
</evidence>
<organism evidence="5 6">
    <name type="scientific">Cellulomonas wangleii</name>
    <dbReference type="NCBI Taxonomy" id="2816956"/>
    <lineage>
        <taxon>Bacteria</taxon>
        <taxon>Bacillati</taxon>
        <taxon>Actinomycetota</taxon>
        <taxon>Actinomycetes</taxon>
        <taxon>Micrococcales</taxon>
        <taxon>Cellulomonadaceae</taxon>
        <taxon>Cellulomonas</taxon>
    </lineage>
</organism>
<dbReference type="InterPro" id="IPR002818">
    <property type="entry name" value="DJ-1/PfpI"/>
</dbReference>
<dbReference type="CDD" id="cd03137">
    <property type="entry name" value="GATase1_AraC_1"/>
    <property type="match status" value="1"/>
</dbReference>
<dbReference type="InterPro" id="IPR052158">
    <property type="entry name" value="INH-QAR"/>
</dbReference>
<dbReference type="PANTHER" id="PTHR43130:SF3">
    <property type="entry name" value="HTH-TYPE TRANSCRIPTIONAL REGULATOR RV1931C"/>
    <property type="match status" value="1"/>
</dbReference>